<proteinExistence type="predicted"/>
<dbReference type="EMBL" id="JASSZA010000009">
    <property type="protein sequence ID" value="KAK2102994.1"/>
    <property type="molecule type" value="Genomic_DNA"/>
</dbReference>
<keyword evidence="3" id="KW-1185">Reference proteome</keyword>
<feature type="region of interest" description="Disordered" evidence="1">
    <location>
        <begin position="1"/>
        <end position="25"/>
    </location>
</feature>
<feature type="region of interest" description="Disordered" evidence="1">
    <location>
        <begin position="43"/>
        <end position="136"/>
    </location>
</feature>
<evidence type="ECO:0000256" key="1">
    <source>
        <dbReference type="SAM" id="MobiDB-lite"/>
    </source>
</evidence>
<name>A0ABQ9V0V0_SAGOE</name>
<feature type="non-terminal residue" evidence="2">
    <location>
        <position position="136"/>
    </location>
</feature>
<feature type="compositionally biased region" description="Basic and acidic residues" evidence="1">
    <location>
        <begin position="59"/>
        <end position="77"/>
    </location>
</feature>
<sequence>MGVRRGPSSQDTQTPLTAKSGHGLTLRPALVLAGGARLKLWEHLQDERGHPDPSQGDDEVLRARDPEATGGDRDVEGGCHQQYHPPLPAPPQADQGSCRSAVGALPPGTDPEMPWASVGNSGRSGPRRHRAEIRHE</sequence>
<comment type="caution">
    <text evidence="2">The sequence shown here is derived from an EMBL/GenBank/DDBJ whole genome shotgun (WGS) entry which is preliminary data.</text>
</comment>
<evidence type="ECO:0000313" key="3">
    <source>
        <dbReference type="Proteomes" id="UP001266305"/>
    </source>
</evidence>
<organism evidence="2 3">
    <name type="scientific">Saguinus oedipus</name>
    <name type="common">Cotton-top tamarin</name>
    <name type="synonym">Oedipomidas oedipus</name>
    <dbReference type="NCBI Taxonomy" id="9490"/>
    <lineage>
        <taxon>Eukaryota</taxon>
        <taxon>Metazoa</taxon>
        <taxon>Chordata</taxon>
        <taxon>Craniata</taxon>
        <taxon>Vertebrata</taxon>
        <taxon>Euteleostomi</taxon>
        <taxon>Mammalia</taxon>
        <taxon>Eutheria</taxon>
        <taxon>Euarchontoglires</taxon>
        <taxon>Primates</taxon>
        <taxon>Haplorrhini</taxon>
        <taxon>Platyrrhini</taxon>
        <taxon>Cebidae</taxon>
        <taxon>Callitrichinae</taxon>
        <taxon>Saguinus</taxon>
    </lineage>
</organism>
<dbReference type="Proteomes" id="UP001266305">
    <property type="component" value="Unassembled WGS sequence"/>
</dbReference>
<gene>
    <name evidence="2" type="ORF">P7K49_020661</name>
</gene>
<reference evidence="2 3" key="1">
    <citation type="submission" date="2023-05" db="EMBL/GenBank/DDBJ databases">
        <title>B98-5 Cell Line De Novo Hybrid Assembly: An Optical Mapping Approach.</title>
        <authorList>
            <person name="Kananen K."/>
            <person name="Auerbach J.A."/>
            <person name="Kautto E."/>
            <person name="Blachly J.S."/>
        </authorList>
    </citation>
    <scope>NUCLEOTIDE SEQUENCE [LARGE SCALE GENOMIC DNA]</scope>
    <source>
        <strain evidence="2">B95-8</strain>
        <tissue evidence="2">Cell line</tissue>
    </source>
</reference>
<accession>A0ABQ9V0V0</accession>
<feature type="compositionally biased region" description="Polar residues" evidence="1">
    <location>
        <begin position="7"/>
        <end position="17"/>
    </location>
</feature>
<protein>
    <submittedName>
        <fullName evidence="2">Uncharacterized protein</fullName>
    </submittedName>
</protein>
<feature type="compositionally biased region" description="Basic residues" evidence="1">
    <location>
        <begin position="125"/>
        <end position="136"/>
    </location>
</feature>
<evidence type="ECO:0000313" key="2">
    <source>
        <dbReference type="EMBL" id="KAK2102994.1"/>
    </source>
</evidence>